<keyword evidence="1" id="KW-0805">Transcription regulation</keyword>
<dbReference type="EMBL" id="CP067089">
    <property type="protein sequence ID" value="QQO08401.1"/>
    <property type="molecule type" value="Genomic_DNA"/>
</dbReference>
<dbReference type="SMART" id="SM00895">
    <property type="entry name" value="FCD"/>
    <property type="match status" value="1"/>
</dbReference>
<dbReference type="PANTHER" id="PTHR43537">
    <property type="entry name" value="TRANSCRIPTIONAL REGULATOR, GNTR FAMILY"/>
    <property type="match status" value="1"/>
</dbReference>
<dbReference type="InterPro" id="IPR008920">
    <property type="entry name" value="TF_FadR/GntR_C"/>
</dbReference>
<keyword evidence="6" id="KW-1185">Reference proteome</keyword>
<keyword evidence="2" id="KW-0238">DNA-binding</keyword>
<sequence length="242" mass="27673">MNDKNETKISHISAVDQVSERIKQAITSGQWKVGTRLPSEGELAEIYGVNRLTVRMALQKLNVLGIIETKVGAGSYVRDFSLARVFDGVSEFFAESKPHDEIYALRMLIEVECCRLAIDNATGEEMEDLNRQLGRYLEAKEICQNSADPADLEKLVDEDLLFHYQICRISRNSIYEDIFLLTRNYIRQYLTTIISIRKQKGSVGGYTSEEDTHVKIYEALKAKDFKSCKKAYHKTVYLDPDE</sequence>
<name>A0A7T7XL71_9SPIR</name>
<evidence type="ECO:0000313" key="6">
    <source>
        <dbReference type="Proteomes" id="UP000595917"/>
    </source>
</evidence>
<dbReference type="InterPro" id="IPR036390">
    <property type="entry name" value="WH_DNA-bd_sf"/>
</dbReference>
<evidence type="ECO:0000256" key="2">
    <source>
        <dbReference type="ARBA" id="ARBA00023125"/>
    </source>
</evidence>
<keyword evidence="3" id="KW-0804">Transcription</keyword>
<reference evidence="5" key="1">
    <citation type="submission" date="2021-01" db="EMBL/GenBank/DDBJ databases">
        <title>Description of Breznakiella homolactica.</title>
        <authorList>
            <person name="Song Y."/>
            <person name="Brune A."/>
        </authorList>
    </citation>
    <scope>NUCLEOTIDE SEQUENCE</scope>
    <source>
        <strain evidence="5">RmG30</strain>
    </source>
</reference>
<dbReference type="SUPFAM" id="SSF46785">
    <property type="entry name" value="Winged helix' DNA-binding domain"/>
    <property type="match status" value="1"/>
</dbReference>
<dbReference type="Pfam" id="PF07729">
    <property type="entry name" value="FCD"/>
    <property type="match status" value="1"/>
</dbReference>
<dbReference type="InterPro" id="IPR036388">
    <property type="entry name" value="WH-like_DNA-bd_sf"/>
</dbReference>
<evidence type="ECO:0000313" key="5">
    <source>
        <dbReference type="EMBL" id="QQO08401.1"/>
    </source>
</evidence>
<dbReference type="InterPro" id="IPR000524">
    <property type="entry name" value="Tscrpt_reg_HTH_GntR"/>
</dbReference>
<dbReference type="AlphaFoldDB" id="A0A7T7XL71"/>
<evidence type="ECO:0000259" key="4">
    <source>
        <dbReference type="PROSITE" id="PS50949"/>
    </source>
</evidence>
<dbReference type="GO" id="GO:0003700">
    <property type="term" value="F:DNA-binding transcription factor activity"/>
    <property type="evidence" value="ECO:0007669"/>
    <property type="project" value="InterPro"/>
</dbReference>
<gene>
    <name evidence="5" type="ORF">JFL75_15890</name>
</gene>
<dbReference type="Proteomes" id="UP000595917">
    <property type="component" value="Chromosome"/>
</dbReference>
<organism evidence="5 6">
    <name type="scientific">Breznakiella homolactica</name>
    <dbReference type="NCBI Taxonomy" id="2798577"/>
    <lineage>
        <taxon>Bacteria</taxon>
        <taxon>Pseudomonadati</taxon>
        <taxon>Spirochaetota</taxon>
        <taxon>Spirochaetia</taxon>
        <taxon>Spirochaetales</taxon>
        <taxon>Breznakiellaceae</taxon>
        <taxon>Breznakiella</taxon>
    </lineage>
</organism>
<dbReference type="Gene3D" id="1.20.120.530">
    <property type="entry name" value="GntR ligand-binding domain-like"/>
    <property type="match status" value="1"/>
</dbReference>
<dbReference type="KEGG" id="bhc:JFL75_15890"/>
<evidence type="ECO:0000256" key="3">
    <source>
        <dbReference type="ARBA" id="ARBA00023163"/>
    </source>
</evidence>
<dbReference type="SUPFAM" id="SSF48008">
    <property type="entry name" value="GntR ligand-binding domain-like"/>
    <property type="match status" value="1"/>
</dbReference>
<dbReference type="PANTHER" id="PTHR43537:SF5">
    <property type="entry name" value="UXU OPERON TRANSCRIPTIONAL REGULATOR"/>
    <property type="match status" value="1"/>
</dbReference>
<accession>A0A7T7XL71</accession>
<proteinExistence type="predicted"/>
<dbReference type="SMART" id="SM00345">
    <property type="entry name" value="HTH_GNTR"/>
    <property type="match status" value="1"/>
</dbReference>
<dbReference type="CDD" id="cd07377">
    <property type="entry name" value="WHTH_GntR"/>
    <property type="match status" value="1"/>
</dbReference>
<dbReference type="GO" id="GO:0003677">
    <property type="term" value="F:DNA binding"/>
    <property type="evidence" value="ECO:0007669"/>
    <property type="project" value="UniProtKB-KW"/>
</dbReference>
<evidence type="ECO:0000256" key="1">
    <source>
        <dbReference type="ARBA" id="ARBA00023015"/>
    </source>
</evidence>
<dbReference type="InterPro" id="IPR011711">
    <property type="entry name" value="GntR_C"/>
</dbReference>
<dbReference type="Gene3D" id="1.10.10.10">
    <property type="entry name" value="Winged helix-like DNA-binding domain superfamily/Winged helix DNA-binding domain"/>
    <property type="match status" value="1"/>
</dbReference>
<dbReference type="PRINTS" id="PR00035">
    <property type="entry name" value="HTHGNTR"/>
</dbReference>
<dbReference type="RefSeq" id="WP_215625707.1">
    <property type="nucleotide sequence ID" value="NZ_CP067089.2"/>
</dbReference>
<protein>
    <submittedName>
        <fullName evidence="5">FadR family transcriptional regulator</fullName>
    </submittedName>
</protein>
<dbReference type="Pfam" id="PF00392">
    <property type="entry name" value="GntR"/>
    <property type="match status" value="1"/>
</dbReference>
<dbReference type="PROSITE" id="PS50949">
    <property type="entry name" value="HTH_GNTR"/>
    <property type="match status" value="1"/>
</dbReference>
<feature type="domain" description="HTH gntR-type" evidence="4">
    <location>
        <begin position="12"/>
        <end position="80"/>
    </location>
</feature>